<evidence type="ECO:0000313" key="13">
    <source>
        <dbReference type="Proteomes" id="UP000628669"/>
    </source>
</evidence>
<dbReference type="EMBL" id="JAENHK010000010">
    <property type="protein sequence ID" value="MBK1896318.1"/>
    <property type="molecule type" value="Genomic_DNA"/>
</dbReference>
<protein>
    <submittedName>
        <fullName evidence="12">Insulinase family protein</fullName>
    </submittedName>
</protein>
<feature type="chain" id="PRO_5045523654" evidence="9">
    <location>
        <begin position="25"/>
        <end position="979"/>
    </location>
</feature>
<comment type="similarity">
    <text evidence="2 8">Belongs to the peptidase M16 family.</text>
</comment>
<dbReference type="InterPro" id="IPR007863">
    <property type="entry name" value="Peptidase_M16_C"/>
</dbReference>
<gene>
    <name evidence="12" type="ORF">JHL15_11180</name>
</gene>
<evidence type="ECO:0000256" key="4">
    <source>
        <dbReference type="ARBA" id="ARBA00022723"/>
    </source>
</evidence>
<name>A0ABS1FV58_9FLAO</name>
<keyword evidence="4" id="KW-0479">Metal-binding</keyword>
<proteinExistence type="inferred from homology"/>
<feature type="domain" description="Peptidase M16 N-terminal" evidence="10">
    <location>
        <begin position="63"/>
        <end position="108"/>
    </location>
</feature>
<feature type="domain" description="Peptidase M16 N-terminal" evidence="10">
    <location>
        <begin position="153"/>
        <end position="251"/>
    </location>
</feature>
<keyword evidence="3" id="KW-0645">Protease</keyword>
<dbReference type="RefSeq" id="WP_200245779.1">
    <property type="nucleotide sequence ID" value="NZ_JAENHK010000010.1"/>
</dbReference>
<evidence type="ECO:0000256" key="8">
    <source>
        <dbReference type="RuleBase" id="RU004447"/>
    </source>
</evidence>
<comment type="cofactor">
    <cofactor evidence="1">
        <name>Zn(2+)</name>
        <dbReference type="ChEBI" id="CHEBI:29105"/>
    </cofactor>
</comment>
<feature type="signal peptide" evidence="9">
    <location>
        <begin position="1"/>
        <end position="24"/>
    </location>
</feature>
<dbReference type="Gene3D" id="3.30.830.10">
    <property type="entry name" value="Metalloenzyme, LuxS/M16 peptidase-like"/>
    <property type="match status" value="4"/>
</dbReference>
<keyword evidence="13" id="KW-1185">Reference proteome</keyword>
<keyword evidence="9" id="KW-0732">Signal</keyword>
<dbReference type="InterPro" id="IPR001431">
    <property type="entry name" value="Pept_M16_Zn_BS"/>
</dbReference>
<dbReference type="Pfam" id="PF05193">
    <property type="entry name" value="Peptidase_M16_C"/>
    <property type="match status" value="2"/>
</dbReference>
<feature type="domain" description="Peptidase M16 C-terminal" evidence="11">
    <location>
        <begin position="756"/>
        <end position="887"/>
    </location>
</feature>
<dbReference type="Proteomes" id="UP000628669">
    <property type="component" value="Unassembled WGS sequence"/>
</dbReference>
<keyword evidence="5" id="KW-0378">Hydrolase</keyword>
<evidence type="ECO:0000259" key="10">
    <source>
        <dbReference type="Pfam" id="PF00675"/>
    </source>
</evidence>
<dbReference type="InterPro" id="IPR050626">
    <property type="entry name" value="Peptidase_M16"/>
</dbReference>
<sequence>MNLLKRITIATSIAAASFSGYVHAQDFQWKEATSNGYTYRYVSNDPTAARYYKLKNGLTVILSPTKKEPRIQAYIATKAGSKTDPADHTGLAHYLEHMLFKGTDQFGSKDWAKEKPLLDQIDALYEKYNQTKDETKRKEIYKEIDRVSGEAAKYAIANEYDKMMSGMGADGTNAFTSFEQTVYTEDIPSNATDKFLAVQAERFRQPVLRLFHTELEAVYEEKNRGLDNDSRKVYEAMFAAIFPNNNYGKQTTIGTVEHLKNPSLTAIREYFNNYYVPNNMGIIMSGDFNPDEMIAKIDKDFSYMKPKEIPAYNIGQEKPITSPITKEVFGPNPENITIGFRFPGATTKDARLLNLIGSMLTNGQAGLIDLDLVKKQKLLAAYAFPYVLKDYSVLFLQGNPTEGQSLDQVKSLLLQEIDKLRKGEFSDDLIQSIVNNERKNIIQNNEKYSSRASTLMDEFTSDIDHKAALEYVEEISKLTKKDIMDFVSKYLQDNNYVAIYKRKGEDKNIVKVDKPTITPVSVNRDDQSAFVKKINEMPETAISPVWLNFDKDIAKGKLGGIDVLSVKNTDNELFRLYYHFDSGKWNNKMLPLAAEYLQYLGTKNKSSEAISKEFYKLASSFSVGAGNEETYVTLEGLDENFDKTAALFEDLIKNCEPNQAALDSYKARLKKARANAKQNKGSIMAGLRSYAQYGAQNPFNNVLSDAELDALKAEDLIKILHDLFNYKHKVLYYGPKTGNAAISSLTPIHKLPASLKEMPKSKTFTQVATDKNKVLFAHYDMVQAEVFWVRNGEAYNAAITPTVSLFNNYFGGGMGSIVFQTIRESKALAYSTYSYFSLPSKKEDKDIITAYVGTQADKFNESTAAMNELLTTLPQSQQLFETAKSGLKKSIASERITQDGIIFSYLRAQKLGNTTDIRKNVYEQAPKLAFTDINSFHDKEMKGKSFTYCLVANQDKVNEADMKKLGEVKKLNLNEIFGY</sequence>
<dbReference type="InterPro" id="IPR011765">
    <property type="entry name" value="Pept_M16_N"/>
</dbReference>
<dbReference type="PROSITE" id="PS00143">
    <property type="entry name" value="INSULINASE"/>
    <property type="match status" value="1"/>
</dbReference>
<keyword evidence="6" id="KW-0862">Zinc</keyword>
<evidence type="ECO:0000256" key="2">
    <source>
        <dbReference type="ARBA" id="ARBA00007261"/>
    </source>
</evidence>
<organism evidence="12 13">
    <name type="scientific">Chryseobacterium paridis</name>
    <dbReference type="NCBI Taxonomy" id="2800328"/>
    <lineage>
        <taxon>Bacteria</taxon>
        <taxon>Pseudomonadati</taxon>
        <taxon>Bacteroidota</taxon>
        <taxon>Flavobacteriia</taxon>
        <taxon>Flavobacteriales</taxon>
        <taxon>Weeksellaceae</taxon>
        <taxon>Chryseobacterium group</taxon>
        <taxon>Chryseobacterium</taxon>
    </lineage>
</organism>
<evidence type="ECO:0000313" key="12">
    <source>
        <dbReference type="EMBL" id="MBK1896318.1"/>
    </source>
</evidence>
<evidence type="ECO:0000256" key="1">
    <source>
        <dbReference type="ARBA" id="ARBA00001947"/>
    </source>
</evidence>
<keyword evidence="7" id="KW-0482">Metalloprotease</keyword>
<evidence type="ECO:0000256" key="6">
    <source>
        <dbReference type="ARBA" id="ARBA00022833"/>
    </source>
</evidence>
<evidence type="ECO:0000256" key="7">
    <source>
        <dbReference type="ARBA" id="ARBA00023049"/>
    </source>
</evidence>
<evidence type="ECO:0000256" key="5">
    <source>
        <dbReference type="ARBA" id="ARBA00022801"/>
    </source>
</evidence>
<evidence type="ECO:0000256" key="3">
    <source>
        <dbReference type="ARBA" id="ARBA00022670"/>
    </source>
</evidence>
<reference evidence="13" key="1">
    <citation type="submission" date="2021-01" db="EMBL/GenBank/DDBJ databases">
        <title>Genome public.</title>
        <authorList>
            <person name="Liu C."/>
            <person name="Sun Q."/>
        </authorList>
    </citation>
    <scope>NUCLEOTIDE SEQUENCE [LARGE SCALE GENOMIC DNA]</scope>
    <source>
        <strain evidence="13">YIM B02567</strain>
    </source>
</reference>
<evidence type="ECO:0000259" key="11">
    <source>
        <dbReference type="Pfam" id="PF05193"/>
    </source>
</evidence>
<dbReference type="PANTHER" id="PTHR43690:SF17">
    <property type="entry name" value="PROTEIN YHJJ"/>
    <property type="match status" value="1"/>
</dbReference>
<dbReference type="PANTHER" id="PTHR43690">
    <property type="entry name" value="NARDILYSIN"/>
    <property type="match status" value="1"/>
</dbReference>
<evidence type="ECO:0000256" key="9">
    <source>
        <dbReference type="SAM" id="SignalP"/>
    </source>
</evidence>
<dbReference type="SUPFAM" id="SSF63411">
    <property type="entry name" value="LuxS/MPP-like metallohydrolase"/>
    <property type="match status" value="4"/>
</dbReference>
<accession>A0ABS1FV58</accession>
<dbReference type="InterPro" id="IPR011249">
    <property type="entry name" value="Metalloenz_LuxS/M16"/>
</dbReference>
<comment type="caution">
    <text evidence="12">The sequence shown here is derived from an EMBL/GenBank/DDBJ whole genome shotgun (WGS) entry which is preliminary data.</text>
</comment>
<feature type="domain" description="Peptidase M16 C-terminal" evidence="11">
    <location>
        <begin position="264"/>
        <end position="435"/>
    </location>
</feature>
<dbReference type="Pfam" id="PF00675">
    <property type="entry name" value="Peptidase_M16"/>
    <property type="match status" value="2"/>
</dbReference>